<organism evidence="1 2">
    <name type="scientific">Trichonephila inaurata madagascariensis</name>
    <dbReference type="NCBI Taxonomy" id="2747483"/>
    <lineage>
        <taxon>Eukaryota</taxon>
        <taxon>Metazoa</taxon>
        <taxon>Ecdysozoa</taxon>
        <taxon>Arthropoda</taxon>
        <taxon>Chelicerata</taxon>
        <taxon>Arachnida</taxon>
        <taxon>Araneae</taxon>
        <taxon>Araneomorphae</taxon>
        <taxon>Entelegynae</taxon>
        <taxon>Araneoidea</taxon>
        <taxon>Nephilidae</taxon>
        <taxon>Trichonephila</taxon>
        <taxon>Trichonephila inaurata</taxon>
    </lineage>
</organism>
<proteinExistence type="predicted"/>
<name>A0A8X7CS29_9ARAC</name>
<dbReference type="AlphaFoldDB" id="A0A8X7CS29"/>
<comment type="caution">
    <text evidence="1">The sequence shown here is derived from an EMBL/GenBank/DDBJ whole genome shotgun (WGS) entry which is preliminary data.</text>
</comment>
<reference evidence="1" key="1">
    <citation type="submission" date="2020-08" db="EMBL/GenBank/DDBJ databases">
        <title>Multicomponent nature underlies the extraordinary mechanical properties of spider dragline silk.</title>
        <authorList>
            <person name="Kono N."/>
            <person name="Nakamura H."/>
            <person name="Mori M."/>
            <person name="Yoshida Y."/>
            <person name="Ohtoshi R."/>
            <person name="Malay A.D."/>
            <person name="Moran D.A.P."/>
            <person name="Tomita M."/>
            <person name="Numata K."/>
            <person name="Arakawa K."/>
        </authorList>
    </citation>
    <scope>NUCLEOTIDE SEQUENCE</scope>
</reference>
<accession>A0A8X7CS29</accession>
<evidence type="ECO:0000313" key="2">
    <source>
        <dbReference type="Proteomes" id="UP000886998"/>
    </source>
</evidence>
<dbReference type="EMBL" id="BMAV01021936">
    <property type="protein sequence ID" value="GFY76445.1"/>
    <property type="molecule type" value="Genomic_DNA"/>
</dbReference>
<protein>
    <submittedName>
        <fullName evidence="1">Uncharacterized protein</fullName>
    </submittedName>
</protein>
<keyword evidence="2" id="KW-1185">Reference proteome</keyword>
<evidence type="ECO:0000313" key="1">
    <source>
        <dbReference type="EMBL" id="GFY76445.1"/>
    </source>
</evidence>
<sequence length="97" mass="10885">MSESIVGLIKELDFNNTCFDKCFQNSEMEPPSVQPAKDEGCSQTGENYKSLTPDDYFSDLDDALVDKVLFYNFPSEFLRSTTVDDSSVKSKPNIPVN</sequence>
<dbReference type="Proteomes" id="UP000886998">
    <property type="component" value="Unassembled WGS sequence"/>
</dbReference>
<gene>
    <name evidence="1" type="ORF">TNIN_345631</name>
</gene>